<dbReference type="EMBL" id="DVOB01000125">
    <property type="protein sequence ID" value="HIU96200.1"/>
    <property type="molecule type" value="Genomic_DNA"/>
</dbReference>
<name>A0A9D1N7A7_9FIRM</name>
<evidence type="ECO:0000313" key="2">
    <source>
        <dbReference type="EMBL" id="HIU96200.1"/>
    </source>
</evidence>
<reference evidence="2" key="1">
    <citation type="submission" date="2020-10" db="EMBL/GenBank/DDBJ databases">
        <authorList>
            <person name="Gilroy R."/>
        </authorList>
    </citation>
    <scope>NUCLEOTIDE SEQUENCE</scope>
    <source>
        <strain evidence="2">ChiSjej4B22-8349</strain>
    </source>
</reference>
<evidence type="ECO:0000256" key="1">
    <source>
        <dbReference type="SAM" id="Phobius"/>
    </source>
</evidence>
<reference evidence="2" key="2">
    <citation type="journal article" date="2021" name="PeerJ">
        <title>Extensive microbial diversity within the chicken gut microbiome revealed by metagenomics and culture.</title>
        <authorList>
            <person name="Gilroy R."/>
            <person name="Ravi A."/>
            <person name="Getino M."/>
            <person name="Pursley I."/>
            <person name="Horton D.L."/>
            <person name="Alikhan N.F."/>
            <person name="Baker D."/>
            <person name="Gharbi K."/>
            <person name="Hall N."/>
            <person name="Watson M."/>
            <person name="Adriaenssens E.M."/>
            <person name="Foster-Nyarko E."/>
            <person name="Jarju S."/>
            <person name="Secka A."/>
            <person name="Antonio M."/>
            <person name="Oren A."/>
            <person name="Chaudhuri R.R."/>
            <person name="La Ragione R."/>
            <person name="Hildebrand F."/>
            <person name="Pallen M.J."/>
        </authorList>
    </citation>
    <scope>NUCLEOTIDE SEQUENCE</scope>
    <source>
        <strain evidence="2">ChiSjej4B22-8349</strain>
    </source>
</reference>
<feature type="transmembrane region" description="Helical" evidence="1">
    <location>
        <begin position="55"/>
        <end position="78"/>
    </location>
</feature>
<keyword evidence="1" id="KW-1133">Transmembrane helix</keyword>
<keyword evidence="1" id="KW-0472">Membrane</keyword>
<accession>A0A9D1N7A7</accession>
<sequence>MSDRKKQWESDVHRRLAEHMQEAFKEAAHHDCNDVDVDFSFLTEETKGERRPRRFVRVAAVAAGLVIVLLGANLFILVNDEADSYGDKGILHRIQQGIYGIFTDEEEVAENDVKETLSISEEADLDVALEFLPELYLPGYVPAGYSFESLTIDEYFSGSFFAEYVLTGGEDREITIGLEYAEGDVEYASPGDGRFIEREDRKIYVAEDQVFGEVDVSVYLEDCLITISNAGDEDTGILMADGMKKRSES</sequence>
<gene>
    <name evidence="2" type="ORF">IAD25_05740</name>
</gene>
<dbReference type="Proteomes" id="UP000824130">
    <property type="component" value="Unassembled WGS sequence"/>
</dbReference>
<proteinExistence type="predicted"/>
<keyword evidence="1" id="KW-0812">Transmembrane</keyword>
<evidence type="ECO:0008006" key="4">
    <source>
        <dbReference type="Google" id="ProtNLM"/>
    </source>
</evidence>
<organism evidence="2 3">
    <name type="scientific">Candidatus Allocopromorpha excrementipullorum</name>
    <dbReference type="NCBI Taxonomy" id="2840743"/>
    <lineage>
        <taxon>Bacteria</taxon>
        <taxon>Bacillati</taxon>
        <taxon>Bacillota</taxon>
        <taxon>Clostridia</taxon>
        <taxon>Eubacteriales</taxon>
        <taxon>Eubacteriaceae</taxon>
        <taxon>Eubacteriaceae incertae sedis</taxon>
        <taxon>Candidatus Allocopromorpha</taxon>
    </lineage>
</organism>
<evidence type="ECO:0000313" key="3">
    <source>
        <dbReference type="Proteomes" id="UP000824130"/>
    </source>
</evidence>
<protein>
    <recommendedName>
        <fullName evidence="4">DUF4367 domain-containing protein</fullName>
    </recommendedName>
</protein>
<comment type="caution">
    <text evidence="2">The sequence shown here is derived from an EMBL/GenBank/DDBJ whole genome shotgun (WGS) entry which is preliminary data.</text>
</comment>
<dbReference type="AlphaFoldDB" id="A0A9D1N7A7"/>